<dbReference type="Gene3D" id="3.90.550.10">
    <property type="entry name" value="Spore Coat Polysaccharide Biosynthesis Protein SpsA, Chain A"/>
    <property type="match status" value="1"/>
</dbReference>
<dbReference type="GO" id="GO:0016779">
    <property type="term" value="F:nucleotidyltransferase activity"/>
    <property type="evidence" value="ECO:0007669"/>
    <property type="project" value="UniProtKB-ARBA"/>
</dbReference>
<reference evidence="2 3" key="1">
    <citation type="submission" date="2019-02" db="EMBL/GenBank/DDBJ databases">
        <title>Deep-cultivation of Planctomycetes and their phenomic and genomic characterization uncovers novel biology.</title>
        <authorList>
            <person name="Wiegand S."/>
            <person name="Jogler M."/>
            <person name="Boedeker C."/>
            <person name="Pinto D."/>
            <person name="Vollmers J."/>
            <person name="Rivas-Marin E."/>
            <person name="Kohn T."/>
            <person name="Peeters S.H."/>
            <person name="Heuer A."/>
            <person name="Rast P."/>
            <person name="Oberbeckmann S."/>
            <person name="Bunk B."/>
            <person name="Jeske O."/>
            <person name="Meyerdierks A."/>
            <person name="Storesund J.E."/>
            <person name="Kallscheuer N."/>
            <person name="Luecker S."/>
            <person name="Lage O.M."/>
            <person name="Pohl T."/>
            <person name="Merkel B.J."/>
            <person name="Hornburger P."/>
            <person name="Mueller R.-W."/>
            <person name="Bruemmer F."/>
            <person name="Labrenz M."/>
            <person name="Spormann A.M."/>
            <person name="Op den Camp H."/>
            <person name="Overmann J."/>
            <person name="Amann R."/>
            <person name="Jetten M.S.M."/>
            <person name="Mascher T."/>
            <person name="Medema M.H."/>
            <person name="Devos D.P."/>
            <person name="Kaster A.-K."/>
            <person name="Ovreas L."/>
            <person name="Rohde M."/>
            <person name="Galperin M.Y."/>
            <person name="Jogler C."/>
        </authorList>
    </citation>
    <scope>NUCLEOTIDE SEQUENCE [LARGE SCALE GENOMIC DNA]</scope>
    <source>
        <strain evidence="2 3">Mal52</strain>
    </source>
</reference>
<dbReference type="AlphaFoldDB" id="A0A517ZGK7"/>
<organism evidence="2 3">
    <name type="scientific">Symmachiella dynata</name>
    <dbReference type="NCBI Taxonomy" id="2527995"/>
    <lineage>
        <taxon>Bacteria</taxon>
        <taxon>Pseudomonadati</taxon>
        <taxon>Planctomycetota</taxon>
        <taxon>Planctomycetia</taxon>
        <taxon>Planctomycetales</taxon>
        <taxon>Planctomycetaceae</taxon>
        <taxon>Symmachiella</taxon>
    </lineage>
</organism>
<protein>
    <submittedName>
        <fullName evidence="2">Molybdopterin-guanine dinucleotide biosynthesis protein MobA</fullName>
    </submittedName>
</protein>
<feature type="domain" description="MobA-like NTP transferase" evidence="1">
    <location>
        <begin position="27"/>
        <end position="192"/>
    </location>
</feature>
<dbReference type="PANTHER" id="PTHR43777:SF1">
    <property type="entry name" value="MOLYBDENUM COFACTOR CYTIDYLYLTRANSFERASE"/>
    <property type="match status" value="1"/>
</dbReference>
<dbReference type="Proteomes" id="UP000319383">
    <property type="component" value="Chromosome"/>
</dbReference>
<evidence type="ECO:0000259" key="1">
    <source>
        <dbReference type="Pfam" id="PF12804"/>
    </source>
</evidence>
<dbReference type="EMBL" id="CP036276">
    <property type="protein sequence ID" value="QDU41617.1"/>
    <property type="molecule type" value="Genomic_DNA"/>
</dbReference>
<dbReference type="CDD" id="cd04182">
    <property type="entry name" value="GT_2_like_f"/>
    <property type="match status" value="1"/>
</dbReference>
<evidence type="ECO:0000313" key="3">
    <source>
        <dbReference type="Proteomes" id="UP000319383"/>
    </source>
</evidence>
<dbReference type="InterPro" id="IPR029044">
    <property type="entry name" value="Nucleotide-diphossugar_trans"/>
</dbReference>
<dbReference type="PANTHER" id="PTHR43777">
    <property type="entry name" value="MOLYBDENUM COFACTOR CYTIDYLYLTRANSFERASE"/>
    <property type="match status" value="1"/>
</dbReference>
<gene>
    <name evidence="2" type="ORF">Mal52_00700</name>
</gene>
<dbReference type="SUPFAM" id="SSF53448">
    <property type="entry name" value="Nucleotide-diphospho-sugar transferases"/>
    <property type="match status" value="1"/>
</dbReference>
<dbReference type="InterPro" id="IPR025877">
    <property type="entry name" value="MobA-like_NTP_Trfase"/>
</dbReference>
<evidence type="ECO:0000313" key="2">
    <source>
        <dbReference type="EMBL" id="QDU41617.1"/>
    </source>
</evidence>
<accession>A0A517ZGK7</accession>
<dbReference type="KEGG" id="sdyn:Mal52_00700"/>
<keyword evidence="3" id="KW-1185">Reference proteome</keyword>
<proteinExistence type="predicted"/>
<dbReference type="Pfam" id="PF12804">
    <property type="entry name" value="NTP_transf_3"/>
    <property type="match status" value="1"/>
</dbReference>
<name>A0A517ZGK7_9PLAN</name>
<sequence length="227" mass="25397">MHSMTYGIGVRFSHKESFTVSHRRIYAVLPAAGRSRRMGRPKLLLPLGGSTVIARLVGALRAGGVDDVIVVVRPDDTTLQEAAEAAGAQVVCPENDPADMRQSVQYALDYLATERHPNADDGWMLIPADHPLVDAKIVESLLASWRAGAAPILIPTHEGRRGHPTLFRWELSDEVPRIPPHQGLNRLVHDHESHVQEFPVPSDHILLDLDTLEDYERLQVEWRRENE</sequence>